<evidence type="ECO:0000259" key="12">
    <source>
        <dbReference type="PROSITE" id="PS50929"/>
    </source>
</evidence>
<dbReference type="Gene3D" id="3.40.50.300">
    <property type="entry name" value="P-loop containing nucleotide triphosphate hydrolases"/>
    <property type="match status" value="1"/>
</dbReference>
<keyword evidence="4" id="KW-0378">Hydrolase</keyword>
<comment type="subcellular location">
    <subcellularLocation>
        <location evidence="1">Cell membrane</location>
        <topology evidence="1">Multi-pass membrane protein</topology>
    </subcellularLocation>
</comment>
<evidence type="ECO:0000256" key="2">
    <source>
        <dbReference type="ARBA" id="ARBA00022692"/>
    </source>
</evidence>
<evidence type="ECO:0000256" key="4">
    <source>
        <dbReference type="ARBA" id="ARBA00022801"/>
    </source>
</evidence>
<evidence type="ECO:0000313" key="15">
    <source>
        <dbReference type="Proteomes" id="UP001515943"/>
    </source>
</evidence>
<keyword evidence="2 10" id="KW-0812">Transmembrane</keyword>
<keyword evidence="3" id="KW-0547">Nucleotide-binding</keyword>
<dbReference type="InterPro" id="IPR027417">
    <property type="entry name" value="P-loop_NTPase"/>
</dbReference>
<dbReference type="SUPFAM" id="SSF52540">
    <property type="entry name" value="P-loop containing nucleoside triphosphate hydrolases"/>
    <property type="match status" value="1"/>
</dbReference>
<organism evidence="14 15">
    <name type="scientific">Lentzea indica</name>
    <dbReference type="NCBI Taxonomy" id="2604800"/>
    <lineage>
        <taxon>Bacteria</taxon>
        <taxon>Bacillati</taxon>
        <taxon>Actinomycetota</taxon>
        <taxon>Actinomycetes</taxon>
        <taxon>Pseudonocardiales</taxon>
        <taxon>Pseudonocardiaceae</taxon>
        <taxon>Lentzea</taxon>
    </lineage>
</organism>
<dbReference type="InterPro" id="IPR003593">
    <property type="entry name" value="AAA+_ATPase"/>
</dbReference>
<dbReference type="InterPro" id="IPR005074">
    <property type="entry name" value="Peptidase_C39"/>
</dbReference>
<feature type="domain" description="Peptidase C39" evidence="13">
    <location>
        <begin position="36"/>
        <end position="159"/>
    </location>
</feature>
<evidence type="ECO:0000256" key="8">
    <source>
        <dbReference type="ARBA" id="ARBA00023136"/>
    </source>
</evidence>
<dbReference type="PROSITE" id="PS00211">
    <property type="entry name" value="ABC_TRANSPORTER_1"/>
    <property type="match status" value="1"/>
</dbReference>
<dbReference type="Pfam" id="PF03412">
    <property type="entry name" value="Peptidase_C39"/>
    <property type="match status" value="1"/>
</dbReference>
<keyword evidence="5" id="KW-0788">Thiol protease</keyword>
<sequence length="740" mass="80109">MTTTLESPKAAEPAPEPKPAPPQRKYRPLRTPTVLQMENVECGAASLAMVLAHFKRYVPLEELRVTCGVSRDGSKASNLLKAARSYGLVARGMQMDPEALAGVKPPAIVFWEFRHFVVLEGVGTRWGRPVVHVNDPSEGRRVLPAEEFDEGFTGIVLAMEPGPDFQPGGKRPGLVDGLRPRLRGIGGLLLLSILASLLLMVVGVATPAFTRAFVDMILLGGDNSILLPFFALMASTVALTFAVTAMRQSYLLKARIASATLSSARFMRHLLKLPVGFFTQRSPADVTNRMRSNNSVAEMLSRDLSTAVIDALVVLLYAGLLWSYNARLTVIGVAIALLNVVALRMVVRIRASGVKKLARDEANMLQVSYSGLQLIETMKATGGENEYFRKWAGNQAKVLSGQQKLGTPSAMLSVVAPMLAALNSALILLIGGLQAVDGHISIGLLVAFQTLVTSFSRPITQLTSLAGRVQDFGVEVTRLRDVENYPADELNKVPEPEHAKRLNGHVLFDRITFGYNPLAKPLLDEFSFKVGPGEQVALVGGSGSGKSTATRLISGLYRPWSGRVLVDGVPRDEIPRSVLAASVTFVDQEIFLFEGTIRDNVTLWDPSIPDEDVIAALKDAAIYDVVSARQGGLGSRVEEDGRNFSGGQRQRLEIARALVRNPSVLVLDEATSALDSETELIITENVRRRGCACIVIAHRLSTIRDSDEIIMLDCGQVVERGTHAELADAGGPYAALIKEH</sequence>
<dbReference type="InterPro" id="IPR022514">
    <property type="entry name" value="NHPM_micro_ABC1"/>
</dbReference>
<dbReference type="NCBIfam" id="TIGR03796">
    <property type="entry name" value="NHLM_micro_ABC1"/>
    <property type="match status" value="1"/>
</dbReference>
<dbReference type="InterPro" id="IPR017871">
    <property type="entry name" value="ABC_transporter-like_CS"/>
</dbReference>
<dbReference type="Pfam" id="PF00664">
    <property type="entry name" value="ABC_membrane"/>
    <property type="match status" value="1"/>
</dbReference>
<evidence type="ECO:0000256" key="9">
    <source>
        <dbReference type="SAM" id="MobiDB-lite"/>
    </source>
</evidence>
<dbReference type="InterPro" id="IPR011527">
    <property type="entry name" value="ABC1_TM_dom"/>
</dbReference>
<dbReference type="PROSITE" id="PS50990">
    <property type="entry name" value="PEPTIDASE_C39"/>
    <property type="match status" value="1"/>
</dbReference>
<evidence type="ECO:0000259" key="13">
    <source>
        <dbReference type="PROSITE" id="PS50990"/>
    </source>
</evidence>
<dbReference type="Gene3D" id="1.20.1560.10">
    <property type="entry name" value="ABC transporter type 1, transmembrane domain"/>
    <property type="match status" value="1"/>
</dbReference>
<dbReference type="SUPFAM" id="SSF90123">
    <property type="entry name" value="ABC transporter transmembrane region"/>
    <property type="match status" value="1"/>
</dbReference>
<feature type="transmembrane region" description="Helical" evidence="10">
    <location>
        <begin position="185"/>
        <end position="205"/>
    </location>
</feature>
<dbReference type="PROSITE" id="PS50893">
    <property type="entry name" value="ABC_TRANSPORTER_2"/>
    <property type="match status" value="1"/>
</dbReference>
<accession>A0ABX1FRA3</accession>
<dbReference type="Gene3D" id="3.90.70.10">
    <property type="entry name" value="Cysteine proteinases"/>
    <property type="match status" value="1"/>
</dbReference>
<feature type="transmembrane region" description="Helical" evidence="10">
    <location>
        <begin position="328"/>
        <end position="347"/>
    </location>
</feature>
<evidence type="ECO:0000256" key="5">
    <source>
        <dbReference type="ARBA" id="ARBA00022807"/>
    </source>
</evidence>
<proteinExistence type="predicted"/>
<feature type="transmembrane region" description="Helical" evidence="10">
    <location>
        <begin position="304"/>
        <end position="322"/>
    </location>
</feature>
<evidence type="ECO:0000259" key="11">
    <source>
        <dbReference type="PROSITE" id="PS50893"/>
    </source>
</evidence>
<comment type="caution">
    <text evidence="14">The sequence shown here is derived from an EMBL/GenBank/DDBJ whole genome shotgun (WGS) entry which is preliminary data.</text>
</comment>
<evidence type="ECO:0000256" key="3">
    <source>
        <dbReference type="ARBA" id="ARBA00022741"/>
    </source>
</evidence>
<feature type="transmembrane region" description="Helical" evidence="10">
    <location>
        <begin position="225"/>
        <end position="246"/>
    </location>
</feature>
<feature type="transmembrane region" description="Helical" evidence="10">
    <location>
        <begin position="410"/>
        <end position="432"/>
    </location>
</feature>
<gene>
    <name evidence="14" type="ORF">FXN61_33720</name>
</gene>
<dbReference type="RefSeq" id="WP_167978103.1">
    <property type="nucleotide sequence ID" value="NZ_VSRL01000176.1"/>
</dbReference>
<dbReference type="Pfam" id="PF00005">
    <property type="entry name" value="ABC_tran"/>
    <property type="match status" value="1"/>
</dbReference>
<reference evidence="14 15" key="1">
    <citation type="submission" date="2019-08" db="EMBL/GenBank/DDBJ databases">
        <title>Lentzea from Indian Himalayas.</title>
        <authorList>
            <person name="Mandal S."/>
            <person name="Mallick Gupta A."/>
            <person name="Maiti P.K."/>
            <person name="Sarkar J."/>
            <person name="Mandal S."/>
        </authorList>
    </citation>
    <scope>NUCLEOTIDE SEQUENCE [LARGE SCALE GENOMIC DNA]</scope>
    <source>
        <strain evidence="14 15">PSKA42</strain>
    </source>
</reference>
<keyword evidence="15" id="KW-1185">Reference proteome</keyword>
<evidence type="ECO:0000313" key="14">
    <source>
        <dbReference type="EMBL" id="NKE61455.1"/>
    </source>
</evidence>
<dbReference type="InterPro" id="IPR039421">
    <property type="entry name" value="Type_1_exporter"/>
</dbReference>
<feature type="domain" description="ABC transporter" evidence="11">
    <location>
        <begin position="506"/>
        <end position="739"/>
    </location>
</feature>
<dbReference type="Proteomes" id="UP001515943">
    <property type="component" value="Unassembled WGS sequence"/>
</dbReference>
<dbReference type="InterPro" id="IPR003439">
    <property type="entry name" value="ABC_transporter-like_ATP-bd"/>
</dbReference>
<dbReference type="PANTHER" id="PTHR43394">
    <property type="entry name" value="ATP-DEPENDENT PERMEASE MDL1, MITOCHONDRIAL"/>
    <property type="match status" value="1"/>
</dbReference>
<keyword evidence="8 10" id="KW-0472">Membrane</keyword>
<dbReference type="SMART" id="SM00382">
    <property type="entry name" value="AAA"/>
    <property type="match status" value="1"/>
</dbReference>
<dbReference type="PANTHER" id="PTHR43394:SF1">
    <property type="entry name" value="ATP-BINDING CASSETTE SUB-FAMILY B MEMBER 10, MITOCHONDRIAL"/>
    <property type="match status" value="1"/>
</dbReference>
<protein>
    <submittedName>
        <fullName evidence="14">NHLP family bacteriocin export ABC transporter peptidase/permease/ATPase subunit</fullName>
    </submittedName>
</protein>
<dbReference type="InterPro" id="IPR036640">
    <property type="entry name" value="ABC1_TM_sf"/>
</dbReference>
<dbReference type="PROSITE" id="PS50929">
    <property type="entry name" value="ABC_TM1F"/>
    <property type="match status" value="1"/>
</dbReference>
<dbReference type="CDD" id="cd18569">
    <property type="entry name" value="ABC_6TM_NHLM_bacteriocin"/>
    <property type="match status" value="1"/>
</dbReference>
<feature type="domain" description="ABC transmembrane type-1" evidence="12">
    <location>
        <begin position="190"/>
        <end position="471"/>
    </location>
</feature>
<evidence type="ECO:0000256" key="1">
    <source>
        <dbReference type="ARBA" id="ARBA00004651"/>
    </source>
</evidence>
<evidence type="ECO:0000256" key="10">
    <source>
        <dbReference type="SAM" id="Phobius"/>
    </source>
</evidence>
<evidence type="ECO:0000256" key="7">
    <source>
        <dbReference type="ARBA" id="ARBA00022989"/>
    </source>
</evidence>
<evidence type="ECO:0000256" key="6">
    <source>
        <dbReference type="ARBA" id="ARBA00022840"/>
    </source>
</evidence>
<dbReference type="EMBL" id="VSRL01000176">
    <property type="protein sequence ID" value="NKE61455.1"/>
    <property type="molecule type" value="Genomic_DNA"/>
</dbReference>
<keyword evidence="7 10" id="KW-1133">Transmembrane helix</keyword>
<name>A0ABX1FRA3_9PSEU</name>
<keyword evidence="5" id="KW-0645">Protease</keyword>
<keyword evidence="6" id="KW-0067">ATP-binding</keyword>
<feature type="region of interest" description="Disordered" evidence="9">
    <location>
        <begin position="1"/>
        <end position="27"/>
    </location>
</feature>